<name>A0A8H6Y2W6_9AGAR</name>
<evidence type="ECO:0000256" key="1">
    <source>
        <dbReference type="SAM" id="MobiDB-lite"/>
    </source>
</evidence>
<dbReference type="OrthoDB" id="434647at2759"/>
<sequence>MALIVPVLRLMMLFLNIYDSLKVLKLPRPSARNSGQPTVRALSQRKRNMKGCLAVWIVWCCFIIYERMAEGIVSLFIPFYDEVKSLVLLFLIFTRARGAEPIFLHVIRPLLKPYTSTLDALSDVARMFGDIVFLLLTYPFHLALSRWHSAFAHRDSVVEDEANGGPYNEVQQALHSVSHQMPAQAGGRRRSSGPVRTDFFAPDSVVSEPNVAPPPYLATESVAQPPRRVSGHEIWHPPRSAYHDEEDDPAPVDPPLESQEAQRERQHMEEWRQYPPFPSAYPPTPLLPSSSRLPDPLSSIHDMSTFAPPAQDFGQSLLSPHELSNSGSARGSSDEDNVLGIQNTPPTASQDDTMDEDEDDEEDDFNVTLRTPGSEPAAVPSTIMAPRTRSRTKASIPPTATVVPLPSLLSRISSDTSSVSSDSSADSLVGRKRSRELVPAQAAVRRGRVVSQPISISTHRTVERMEDESSAADSSATSDDDEGDADRDTSVNEPQSPLMKKRRVASAPSRVQPRRTTRSASREPSTAVDPPPMPTRRQRQPKAKAQPPVSDVLSATASSRRANGAAADAASRQKVTAADQDGLTNARPSRRAGARTAVP</sequence>
<dbReference type="InterPro" id="IPR004345">
    <property type="entry name" value="TB2_DP1_HVA22"/>
</dbReference>
<feature type="compositionally biased region" description="Low complexity" evidence="1">
    <location>
        <begin position="287"/>
        <end position="299"/>
    </location>
</feature>
<feature type="compositionally biased region" description="Basic and acidic residues" evidence="1">
    <location>
        <begin position="260"/>
        <end position="272"/>
    </location>
</feature>
<proteinExistence type="predicted"/>
<gene>
    <name evidence="2" type="ORF">MVEN_01195000</name>
</gene>
<feature type="compositionally biased region" description="Low complexity" evidence="1">
    <location>
        <begin position="554"/>
        <end position="572"/>
    </location>
</feature>
<evidence type="ECO:0000313" key="2">
    <source>
        <dbReference type="EMBL" id="KAF7352313.1"/>
    </source>
</evidence>
<accession>A0A8H6Y2W6</accession>
<feature type="compositionally biased region" description="Polar residues" evidence="1">
    <location>
        <begin position="313"/>
        <end position="331"/>
    </location>
</feature>
<evidence type="ECO:0000313" key="3">
    <source>
        <dbReference type="Proteomes" id="UP000620124"/>
    </source>
</evidence>
<dbReference type="Proteomes" id="UP000620124">
    <property type="component" value="Unassembled WGS sequence"/>
</dbReference>
<dbReference type="AlphaFoldDB" id="A0A8H6Y2W6"/>
<feature type="compositionally biased region" description="Polar residues" evidence="1">
    <location>
        <begin position="340"/>
        <end position="350"/>
    </location>
</feature>
<dbReference type="EMBL" id="JACAZI010000009">
    <property type="protein sequence ID" value="KAF7352313.1"/>
    <property type="molecule type" value="Genomic_DNA"/>
</dbReference>
<protein>
    <recommendedName>
        <fullName evidence="4">Protein YOP1</fullName>
    </recommendedName>
</protein>
<feature type="region of interest" description="Disordered" evidence="1">
    <location>
        <begin position="177"/>
        <end position="599"/>
    </location>
</feature>
<feature type="compositionally biased region" description="Acidic residues" evidence="1">
    <location>
        <begin position="352"/>
        <end position="365"/>
    </location>
</feature>
<evidence type="ECO:0008006" key="4">
    <source>
        <dbReference type="Google" id="ProtNLM"/>
    </source>
</evidence>
<feature type="compositionally biased region" description="Pro residues" evidence="1">
    <location>
        <begin position="275"/>
        <end position="286"/>
    </location>
</feature>
<keyword evidence="3" id="KW-1185">Reference proteome</keyword>
<feature type="compositionally biased region" description="Low complexity" evidence="1">
    <location>
        <begin position="407"/>
        <end position="428"/>
    </location>
</feature>
<reference evidence="2" key="1">
    <citation type="submission" date="2020-05" db="EMBL/GenBank/DDBJ databases">
        <title>Mycena genomes resolve the evolution of fungal bioluminescence.</title>
        <authorList>
            <person name="Tsai I.J."/>
        </authorList>
    </citation>
    <scope>NUCLEOTIDE SEQUENCE</scope>
    <source>
        <strain evidence="2">CCC161011</strain>
    </source>
</reference>
<dbReference type="Pfam" id="PF03134">
    <property type="entry name" value="TB2_DP1_HVA22"/>
    <property type="match status" value="1"/>
</dbReference>
<comment type="caution">
    <text evidence="2">The sequence shown here is derived from an EMBL/GenBank/DDBJ whole genome shotgun (WGS) entry which is preliminary data.</text>
</comment>
<organism evidence="2 3">
    <name type="scientific">Mycena venus</name>
    <dbReference type="NCBI Taxonomy" id="2733690"/>
    <lineage>
        <taxon>Eukaryota</taxon>
        <taxon>Fungi</taxon>
        <taxon>Dikarya</taxon>
        <taxon>Basidiomycota</taxon>
        <taxon>Agaricomycotina</taxon>
        <taxon>Agaricomycetes</taxon>
        <taxon>Agaricomycetidae</taxon>
        <taxon>Agaricales</taxon>
        <taxon>Marasmiineae</taxon>
        <taxon>Mycenaceae</taxon>
        <taxon>Mycena</taxon>
    </lineage>
</organism>